<keyword evidence="15" id="KW-1185">Reference proteome</keyword>
<keyword evidence="5 11" id="KW-0479">Metal-binding</keyword>
<dbReference type="PRINTS" id="PR00463">
    <property type="entry name" value="EP450I"/>
</dbReference>
<reference evidence="14 15" key="1">
    <citation type="journal article" date="2023" name="G3 (Bethesda)">
        <title>A haplotype-resolved chromosome-scale genome for Quercus rubra L. provides insights into the genetics of adaptive traits for red oak species.</title>
        <authorList>
            <person name="Kapoor B."/>
            <person name="Jenkins J."/>
            <person name="Schmutz J."/>
            <person name="Zhebentyayeva T."/>
            <person name="Kuelheim C."/>
            <person name="Coggeshall M."/>
            <person name="Heim C."/>
            <person name="Lasky J.R."/>
            <person name="Leites L."/>
            <person name="Islam-Faridi N."/>
            <person name="Romero-Severson J."/>
            <person name="DeLeo V.L."/>
            <person name="Lucas S.M."/>
            <person name="Lazic D."/>
            <person name="Gailing O."/>
            <person name="Carlson J."/>
            <person name="Staton M."/>
        </authorList>
    </citation>
    <scope>NUCLEOTIDE SEQUENCE [LARGE SCALE GENOMIC DNA]</scope>
    <source>
        <strain evidence="14">Pseudo-F2</strain>
    </source>
</reference>
<dbReference type="PANTHER" id="PTHR47947:SF1">
    <property type="entry name" value="CYTOCHROME P450 82E3"/>
    <property type="match status" value="1"/>
</dbReference>
<evidence type="ECO:0000256" key="8">
    <source>
        <dbReference type="ARBA" id="ARBA00023004"/>
    </source>
</evidence>
<evidence type="ECO:0008006" key="16">
    <source>
        <dbReference type="Google" id="ProtNLM"/>
    </source>
</evidence>
<keyword evidence="8 11" id="KW-0408">Iron</keyword>
<dbReference type="Pfam" id="PF00067">
    <property type="entry name" value="p450"/>
    <property type="match status" value="1"/>
</dbReference>
<keyword evidence="4 13" id="KW-0812">Transmembrane</keyword>
<evidence type="ECO:0000256" key="10">
    <source>
        <dbReference type="ARBA" id="ARBA00023136"/>
    </source>
</evidence>
<evidence type="ECO:0000256" key="1">
    <source>
        <dbReference type="ARBA" id="ARBA00004167"/>
    </source>
</evidence>
<dbReference type="FunFam" id="1.10.630.10:FF:000026">
    <property type="entry name" value="Cytochrome P450 82C4"/>
    <property type="match status" value="1"/>
</dbReference>
<evidence type="ECO:0000256" key="4">
    <source>
        <dbReference type="ARBA" id="ARBA00022692"/>
    </source>
</evidence>
<dbReference type="Gene3D" id="1.10.630.10">
    <property type="entry name" value="Cytochrome P450"/>
    <property type="match status" value="1"/>
</dbReference>
<proteinExistence type="inferred from homology"/>
<dbReference type="CDD" id="cd20654">
    <property type="entry name" value="CYP82"/>
    <property type="match status" value="1"/>
</dbReference>
<evidence type="ECO:0000256" key="9">
    <source>
        <dbReference type="ARBA" id="ARBA00023033"/>
    </source>
</evidence>
<keyword evidence="3 11" id="KW-0349">Heme</keyword>
<evidence type="ECO:0000256" key="6">
    <source>
        <dbReference type="ARBA" id="ARBA00022989"/>
    </source>
</evidence>
<sequence>MEITSHLLAIAGAFVLVLLYNLRRLRIGRHKSMGMLAPEPSGALPIIGHLHKLGGQNPIARTLAAMADQYGPILTIRFGTKSAIVISNHEAVKDCFTTNDKALAARPRSSQGKYLGYNYAAFGFINYGKFWLKMRKITMLELLSSRRLETLKNVQVIEVDTLIKDLYTLCKSNEPNNQAKVVISECIEHLTFNIVTKMIAGKRYFGNLNDENDGEAPRIRKIIKEFMHVSGVPVVSDVVPFLGGLEYFLGQVKYIKQIGRELDTLVGSWVEEHTMRRAKSEPIDKPDFIDVMLSVIEDDGMFGHTRETIIKATTLNLMLAGSETTSLHLTWLLSILLNNKHALKQAQEELDLKVGRERWVGDQDIKDLVYLQAIVKEALRMYPPGPLSAPHEAMEDCHVCGYYVPKGTRVFVNLWKLHRDPRVWDDPDNFLPERFLTKHANINASGQHFEFIPFGSGRRSCPGYTFALQVSHLTLARFLQGFEFMTPSNMQIDMTEGLGISLPKATPLEVLLTPRLAMELYH</sequence>
<comment type="caution">
    <text evidence="14">The sequence shown here is derived from an EMBL/GenBank/DDBJ whole genome shotgun (WGS) entry which is preliminary data.</text>
</comment>
<name>A0AAN7EML6_QUERU</name>
<protein>
    <recommendedName>
        <fullName evidence="16">Cytochrome P450</fullName>
    </recommendedName>
</protein>
<accession>A0AAN7EML6</accession>
<dbReference type="PANTHER" id="PTHR47947">
    <property type="entry name" value="CYTOCHROME P450 82C3-RELATED"/>
    <property type="match status" value="1"/>
</dbReference>
<dbReference type="AlphaFoldDB" id="A0AAN7EML6"/>
<keyword evidence="10 13" id="KW-0472">Membrane</keyword>
<gene>
    <name evidence="14" type="ORF">RGQ29_031620</name>
</gene>
<dbReference type="GO" id="GO:0016020">
    <property type="term" value="C:membrane"/>
    <property type="evidence" value="ECO:0007669"/>
    <property type="project" value="UniProtKB-SubCell"/>
</dbReference>
<dbReference type="GO" id="GO:0020037">
    <property type="term" value="F:heme binding"/>
    <property type="evidence" value="ECO:0007669"/>
    <property type="project" value="InterPro"/>
</dbReference>
<keyword evidence="6 13" id="KW-1133">Transmembrane helix</keyword>
<evidence type="ECO:0000313" key="14">
    <source>
        <dbReference type="EMBL" id="KAK4573744.1"/>
    </source>
</evidence>
<dbReference type="InterPro" id="IPR001128">
    <property type="entry name" value="Cyt_P450"/>
</dbReference>
<feature type="transmembrane region" description="Helical" evidence="13">
    <location>
        <begin position="6"/>
        <end position="22"/>
    </location>
</feature>
<dbReference type="InterPro" id="IPR017972">
    <property type="entry name" value="Cyt_P450_CS"/>
</dbReference>
<evidence type="ECO:0000256" key="2">
    <source>
        <dbReference type="ARBA" id="ARBA00010617"/>
    </source>
</evidence>
<comment type="cofactor">
    <cofactor evidence="11">
        <name>heme</name>
        <dbReference type="ChEBI" id="CHEBI:30413"/>
    </cofactor>
</comment>
<comment type="similarity">
    <text evidence="2 12">Belongs to the cytochrome P450 family.</text>
</comment>
<dbReference type="PRINTS" id="PR00385">
    <property type="entry name" value="P450"/>
</dbReference>
<dbReference type="SUPFAM" id="SSF48264">
    <property type="entry name" value="Cytochrome P450"/>
    <property type="match status" value="1"/>
</dbReference>
<evidence type="ECO:0000256" key="11">
    <source>
        <dbReference type="PIRSR" id="PIRSR602401-1"/>
    </source>
</evidence>
<evidence type="ECO:0000256" key="5">
    <source>
        <dbReference type="ARBA" id="ARBA00022723"/>
    </source>
</evidence>
<dbReference type="InterPro" id="IPR002401">
    <property type="entry name" value="Cyt_P450_E_grp-I"/>
</dbReference>
<evidence type="ECO:0000256" key="12">
    <source>
        <dbReference type="RuleBase" id="RU000461"/>
    </source>
</evidence>
<feature type="binding site" description="axial binding residue" evidence="11">
    <location>
        <position position="461"/>
    </location>
    <ligand>
        <name>heme</name>
        <dbReference type="ChEBI" id="CHEBI:30413"/>
    </ligand>
    <ligandPart>
        <name>Fe</name>
        <dbReference type="ChEBI" id="CHEBI:18248"/>
    </ligandPart>
</feature>
<dbReference type="GO" id="GO:0016705">
    <property type="term" value="F:oxidoreductase activity, acting on paired donors, with incorporation or reduction of molecular oxygen"/>
    <property type="evidence" value="ECO:0007669"/>
    <property type="project" value="InterPro"/>
</dbReference>
<dbReference type="InterPro" id="IPR036396">
    <property type="entry name" value="Cyt_P450_sf"/>
</dbReference>
<organism evidence="14 15">
    <name type="scientific">Quercus rubra</name>
    <name type="common">Northern red oak</name>
    <name type="synonym">Quercus borealis</name>
    <dbReference type="NCBI Taxonomy" id="3512"/>
    <lineage>
        <taxon>Eukaryota</taxon>
        <taxon>Viridiplantae</taxon>
        <taxon>Streptophyta</taxon>
        <taxon>Embryophyta</taxon>
        <taxon>Tracheophyta</taxon>
        <taxon>Spermatophyta</taxon>
        <taxon>Magnoliopsida</taxon>
        <taxon>eudicotyledons</taxon>
        <taxon>Gunneridae</taxon>
        <taxon>Pentapetalae</taxon>
        <taxon>rosids</taxon>
        <taxon>fabids</taxon>
        <taxon>Fagales</taxon>
        <taxon>Fagaceae</taxon>
        <taxon>Quercus</taxon>
    </lineage>
</organism>
<keyword evidence="9 12" id="KW-0503">Monooxygenase</keyword>
<dbReference type="PROSITE" id="PS00086">
    <property type="entry name" value="CYTOCHROME_P450"/>
    <property type="match status" value="1"/>
</dbReference>
<dbReference type="GO" id="GO:0005506">
    <property type="term" value="F:iron ion binding"/>
    <property type="evidence" value="ECO:0007669"/>
    <property type="project" value="InterPro"/>
</dbReference>
<dbReference type="GO" id="GO:0004497">
    <property type="term" value="F:monooxygenase activity"/>
    <property type="evidence" value="ECO:0007669"/>
    <property type="project" value="UniProtKB-KW"/>
</dbReference>
<dbReference type="EMBL" id="JAXUIC010000009">
    <property type="protein sequence ID" value="KAK4573744.1"/>
    <property type="molecule type" value="Genomic_DNA"/>
</dbReference>
<dbReference type="InterPro" id="IPR050651">
    <property type="entry name" value="Plant_Cytochrome_P450_Monoox"/>
</dbReference>
<evidence type="ECO:0000256" key="13">
    <source>
        <dbReference type="SAM" id="Phobius"/>
    </source>
</evidence>
<comment type="subcellular location">
    <subcellularLocation>
        <location evidence="1">Membrane</location>
        <topology evidence="1">Single-pass membrane protein</topology>
    </subcellularLocation>
</comment>
<evidence type="ECO:0000313" key="15">
    <source>
        <dbReference type="Proteomes" id="UP001324115"/>
    </source>
</evidence>
<dbReference type="Proteomes" id="UP001324115">
    <property type="component" value="Unassembled WGS sequence"/>
</dbReference>
<evidence type="ECO:0000256" key="7">
    <source>
        <dbReference type="ARBA" id="ARBA00023002"/>
    </source>
</evidence>
<evidence type="ECO:0000256" key="3">
    <source>
        <dbReference type="ARBA" id="ARBA00022617"/>
    </source>
</evidence>
<keyword evidence="7 12" id="KW-0560">Oxidoreductase</keyword>